<sequence>ENNAVIPLIQEFYATLKDEDTRRPYSVRRNTITVKVCGTQPKTDYGLKLKKKGKDGCASRTQKKIYDKSSEAKIDGMIQ</sequence>
<feature type="non-terminal residue" evidence="1">
    <location>
        <position position="1"/>
    </location>
</feature>
<reference evidence="1 2" key="1">
    <citation type="journal article" date="2019" name="Genome Biol. Evol.">
        <title>Insights into the evolution of the New World diploid cottons (Gossypium, subgenus Houzingenia) based on genome sequencing.</title>
        <authorList>
            <person name="Grover C.E."/>
            <person name="Arick M.A. 2nd"/>
            <person name="Thrash A."/>
            <person name="Conover J.L."/>
            <person name="Sanders W.S."/>
            <person name="Peterson D.G."/>
            <person name="Frelichowski J.E."/>
            <person name="Scheffler J.A."/>
            <person name="Scheffler B.E."/>
            <person name="Wendel J.F."/>
        </authorList>
    </citation>
    <scope>NUCLEOTIDE SEQUENCE [LARGE SCALE GENOMIC DNA]</scope>
    <source>
        <strain evidence="1">157</strain>
        <tissue evidence="1">Leaf</tissue>
    </source>
</reference>
<comment type="caution">
    <text evidence="1">The sequence shown here is derived from an EMBL/GenBank/DDBJ whole genome shotgun (WGS) entry which is preliminary data.</text>
</comment>
<accession>A0A7J8LYL8</accession>
<gene>
    <name evidence="1" type="ORF">Golob_014621</name>
</gene>
<evidence type="ECO:0000313" key="1">
    <source>
        <dbReference type="EMBL" id="MBA0557558.1"/>
    </source>
</evidence>
<proteinExistence type="predicted"/>
<evidence type="ECO:0000313" key="2">
    <source>
        <dbReference type="Proteomes" id="UP000593572"/>
    </source>
</evidence>
<protein>
    <submittedName>
        <fullName evidence="1">Uncharacterized protein</fullName>
    </submittedName>
</protein>
<dbReference type="AlphaFoldDB" id="A0A7J8LYL8"/>
<dbReference type="EMBL" id="JABEZX010000006">
    <property type="protein sequence ID" value="MBA0557558.1"/>
    <property type="molecule type" value="Genomic_DNA"/>
</dbReference>
<organism evidence="1 2">
    <name type="scientific">Gossypium lobatum</name>
    <dbReference type="NCBI Taxonomy" id="34289"/>
    <lineage>
        <taxon>Eukaryota</taxon>
        <taxon>Viridiplantae</taxon>
        <taxon>Streptophyta</taxon>
        <taxon>Embryophyta</taxon>
        <taxon>Tracheophyta</taxon>
        <taxon>Spermatophyta</taxon>
        <taxon>Magnoliopsida</taxon>
        <taxon>eudicotyledons</taxon>
        <taxon>Gunneridae</taxon>
        <taxon>Pentapetalae</taxon>
        <taxon>rosids</taxon>
        <taxon>malvids</taxon>
        <taxon>Malvales</taxon>
        <taxon>Malvaceae</taxon>
        <taxon>Malvoideae</taxon>
        <taxon>Gossypium</taxon>
    </lineage>
</organism>
<dbReference type="Proteomes" id="UP000593572">
    <property type="component" value="Unassembled WGS sequence"/>
</dbReference>
<name>A0A7J8LYL8_9ROSI</name>
<keyword evidence="2" id="KW-1185">Reference proteome</keyword>